<gene>
    <name evidence="2" type="ORF">E2C01_011452</name>
</gene>
<evidence type="ECO:0000313" key="2">
    <source>
        <dbReference type="EMBL" id="MPC18564.1"/>
    </source>
</evidence>
<comment type="caution">
    <text evidence="2">The sequence shown here is derived from an EMBL/GenBank/DDBJ whole genome shotgun (WGS) entry which is preliminary data.</text>
</comment>
<proteinExistence type="predicted"/>
<accession>A0A5B7DB43</accession>
<organism evidence="2 3">
    <name type="scientific">Portunus trituberculatus</name>
    <name type="common">Swimming crab</name>
    <name type="synonym">Neptunus trituberculatus</name>
    <dbReference type="NCBI Taxonomy" id="210409"/>
    <lineage>
        <taxon>Eukaryota</taxon>
        <taxon>Metazoa</taxon>
        <taxon>Ecdysozoa</taxon>
        <taxon>Arthropoda</taxon>
        <taxon>Crustacea</taxon>
        <taxon>Multicrustacea</taxon>
        <taxon>Malacostraca</taxon>
        <taxon>Eumalacostraca</taxon>
        <taxon>Eucarida</taxon>
        <taxon>Decapoda</taxon>
        <taxon>Pleocyemata</taxon>
        <taxon>Brachyura</taxon>
        <taxon>Eubrachyura</taxon>
        <taxon>Portunoidea</taxon>
        <taxon>Portunidae</taxon>
        <taxon>Portuninae</taxon>
        <taxon>Portunus</taxon>
    </lineage>
</organism>
<protein>
    <submittedName>
        <fullName evidence="2">Uncharacterized protein</fullName>
    </submittedName>
</protein>
<evidence type="ECO:0000313" key="3">
    <source>
        <dbReference type="Proteomes" id="UP000324222"/>
    </source>
</evidence>
<sequence>MVTTTSITTTFSRTALESLVAPQVSRELERSPPRPRPDNTPLIKTRGACSCKAIRAEGLSCVPEAPPCSRLPCILRCPTRCFHPGSATPSPANL</sequence>
<name>A0A5B7DB43_PORTR</name>
<dbReference type="Proteomes" id="UP000324222">
    <property type="component" value="Unassembled WGS sequence"/>
</dbReference>
<feature type="region of interest" description="Disordered" evidence="1">
    <location>
        <begin position="18"/>
        <end position="43"/>
    </location>
</feature>
<reference evidence="2 3" key="1">
    <citation type="submission" date="2019-05" db="EMBL/GenBank/DDBJ databases">
        <title>Another draft genome of Portunus trituberculatus and its Hox gene families provides insights of decapod evolution.</title>
        <authorList>
            <person name="Jeong J.-H."/>
            <person name="Song I."/>
            <person name="Kim S."/>
            <person name="Choi T."/>
            <person name="Kim D."/>
            <person name="Ryu S."/>
            <person name="Kim W."/>
        </authorList>
    </citation>
    <scope>NUCLEOTIDE SEQUENCE [LARGE SCALE GENOMIC DNA]</scope>
    <source>
        <tissue evidence="2">Muscle</tissue>
    </source>
</reference>
<dbReference type="AlphaFoldDB" id="A0A5B7DB43"/>
<feature type="compositionally biased region" description="Basic and acidic residues" evidence="1">
    <location>
        <begin position="26"/>
        <end position="37"/>
    </location>
</feature>
<evidence type="ECO:0000256" key="1">
    <source>
        <dbReference type="SAM" id="MobiDB-lite"/>
    </source>
</evidence>
<dbReference type="EMBL" id="VSRR010000692">
    <property type="protein sequence ID" value="MPC18564.1"/>
    <property type="molecule type" value="Genomic_DNA"/>
</dbReference>
<keyword evidence="3" id="KW-1185">Reference proteome</keyword>